<dbReference type="Proteomes" id="UP000029995">
    <property type="component" value="Unassembled WGS sequence"/>
</dbReference>
<dbReference type="GO" id="GO:0006817">
    <property type="term" value="P:phosphate ion transport"/>
    <property type="evidence" value="ECO:0007669"/>
    <property type="project" value="UniProtKB-KW"/>
</dbReference>
<keyword evidence="6 8" id="KW-0592">Phosphate transport</keyword>
<dbReference type="Gene3D" id="1.20.58.220">
    <property type="entry name" value="Phosphate transport system protein phou homolog 2, domain 2"/>
    <property type="match status" value="1"/>
</dbReference>
<feature type="domain" description="PhoU" evidence="9">
    <location>
        <begin position="124"/>
        <end position="209"/>
    </location>
</feature>
<dbReference type="EMBL" id="JANX01000299">
    <property type="protein sequence ID" value="KGM32549.1"/>
    <property type="molecule type" value="Genomic_DNA"/>
</dbReference>
<evidence type="ECO:0000256" key="2">
    <source>
        <dbReference type="ARBA" id="ARBA00008107"/>
    </source>
</evidence>
<evidence type="ECO:0000313" key="10">
    <source>
        <dbReference type="EMBL" id="KGM32549.1"/>
    </source>
</evidence>
<dbReference type="Pfam" id="PF01895">
    <property type="entry name" value="PhoU"/>
    <property type="match status" value="2"/>
</dbReference>
<protein>
    <recommendedName>
        <fullName evidence="8">Phosphate-specific transport system accessory protein PhoU</fullName>
    </recommendedName>
</protein>
<dbReference type="GO" id="GO:0045936">
    <property type="term" value="P:negative regulation of phosphate metabolic process"/>
    <property type="evidence" value="ECO:0007669"/>
    <property type="project" value="InterPro"/>
</dbReference>
<dbReference type="SUPFAM" id="SSF109755">
    <property type="entry name" value="PhoU-like"/>
    <property type="match status" value="1"/>
</dbReference>
<comment type="function">
    <text evidence="7 8">Plays a role in the regulation of phosphate uptake.</text>
</comment>
<evidence type="ECO:0000256" key="6">
    <source>
        <dbReference type="ARBA" id="ARBA00022592"/>
    </source>
</evidence>
<dbReference type="InterPro" id="IPR028366">
    <property type="entry name" value="PhoU"/>
</dbReference>
<dbReference type="FunFam" id="1.20.58.220:FF:000004">
    <property type="entry name" value="Phosphate-specific transport system accessory protein PhoU"/>
    <property type="match status" value="1"/>
</dbReference>
<feature type="domain" description="PhoU" evidence="9">
    <location>
        <begin position="21"/>
        <end position="108"/>
    </location>
</feature>
<comment type="caution">
    <text evidence="10">The sequence shown here is derived from an EMBL/GenBank/DDBJ whole genome shotgun (WGS) entry which is preliminary data.</text>
</comment>
<dbReference type="PANTHER" id="PTHR42930:SF3">
    <property type="entry name" value="PHOSPHATE-SPECIFIC TRANSPORT SYSTEM ACCESSORY PROTEIN PHOU"/>
    <property type="match status" value="1"/>
</dbReference>
<organism evidence="10 11">
    <name type="scientific">Inquilinus limosus MP06</name>
    <dbReference type="NCBI Taxonomy" id="1398085"/>
    <lineage>
        <taxon>Bacteria</taxon>
        <taxon>Pseudomonadati</taxon>
        <taxon>Pseudomonadota</taxon>
        <taxon>Alphaproteobacteria</taxon>
        <taxon>Rhodospirillales</taxon>
        <taxon>Rhodospirillaceae</taxon>
        <taxon>Inquilinus</taxon>
    </lineage>
</organism>
<evidence type="ECO:0000256" key="8">
    <source>
        <dbReference type="PIRNR" id="PIRNR003107"/>
    </source>
</evidence>
<dbReference type="NCBIfam" id="TIGR02135">
    <property type="entry name" value="phoU_full"/>
    <property type="match status" value="1"/>
</dbReference>
<gene>
    <name evidence="10" type="ORF">P409_20755</name>
</gene>
<sequence length="243" mass="27111">MANEHIVKSFDQELEALRRTIVQMGGLAESQLELAIQAVVRRDADLAGRVMRSDEQMDAYENAVDAAVVQILALRQPFAGDLREVVSALRIASDLERIGDYAANIAKRSLALAQVPVVRPVATLPRMGRMVQQIIKDVLDAYTERDLDKALAAWRQDESVDDLYTSLFRETLTYMMEDPRNITPCTHLLFIAKNIERIGDHATNIAELIHFQLTGKPVKDVRPKGDATSFTVVTPEAKPEDNA</sequence>
<evidence type="ECO:0000256" key="4">
    <source>
        <dbReference type="ARBA" id="ARBA00022448"/>
    </source>
</evidence>
<keyword evidence="4 8" id="KW-0813">Transport</keyword>
<keyword evidence="5 8" id="KW-0963">Cytoplasm</keyword>
<evidence type="ECO:0000313" key="11">
    <source>
        <dbReference type="Proteomes" id="UP000029995"/>
    </source>
</evidence>
<dbReference type="RefSeq" id="WP_034842970.1">
    <property type="nucleotide sequence ID" value="NZ_JANX01000299.1"/>
</dbReference>
<evidence type="ECO:0000256" key="7">
    <source>
        <dbReference type="ARBA" id="ARBA00056181"/>
    </source>
</evidence>
<dbReference type="AlphaFoldDB" id="A0A0A0D395"/>
<dbReference type="PANTHER" id="PTHR42930">
    <property type="entry name" value="PHOSPHATE-SPECIFIC TRANSPORT SYSTEM ACCESSORY PROTEIN PHOU"/>
    <property type="match status" value="1"/>
</dbReference>
<dbReference type="GO" id="GO:0005737">
    <property type="term" value="C:cytoplasm"/>
    <property type="evidence" value="ECO:0007669"/>
    <property type="project" value="UniProtKB-SubCell"/>
</dbReference>
<reference evidence="10 11" key="1">
    <citation type="submission" date="2014-01" db="EMBL/GenBank/DDBJ databases">
        <title>Genome sequence determination for a cystic fibrosis isolate, Inquilinus limosus.</title>
        <authorList>
            <person name="Pino M."/>
            <person name="Di Conza J."/>
            <person name="Gutkind G."/>
        </authorList>
    </citation>
    <scope>NUCLEOTIDE SEQUENCE [LARGE SCALE GENOMIC DNA]</scope>
    <source>
        <strain evidence="10 11">MP06</strain>
    </source>
</reference>
<name>A0A0A0D395_9PROT</name>
<dbReference type="OrthoDB" id="9814256at2"/>
<comment type="subcellular location">
    <subcellularLocation>
        <location evidence="1 8">Cytoplasm</location>
    </subcellularLocation>
</comment>
<dbReference type="InterPro" id="IPR026022">
    <property type="entry name" value="PhoU_dom"/>
</dbReference>
<proteinExistence type="inferred from homology"/>
<comment type="similarity">
    <text evidence="2 8">Belongs to the PhoU family.</text>
</comment>
<accession>A0A0A0D395</accession>
<evidence type="ECO:0000259" key="9">
    <source>
        <dbReference type="Pfam" id="PF01895"/>
    </source>
</evidence>
<evidence type="ECO:0000256" key="5">
    <source>
        <dbReference type="ARBA" id="ARBA00022490"/>
    </source>
</evidence>
<dbReference type="GO" id="GO:0030643">
    <property type="term" value="P:intracellular phosphate ion homeostasis"/>
    <property type="evidence" value="ECO:0007669"/>
    <property type="project" value="InterPro"/>
</dbReference>
<evidence type="ECO:0000256" key="3">
    <source>
        <dbReference type="ARBA" id="ARBA00011738"/>
    </source>
</evidence>
<dbReference type="PIRSF" id="PIRSF003107">
    <property type="entry name" value="PhoU"/>
    <property type="match status" value="1"/>
</dbReference>
<comment type="subunit">
    <text evidence="3 8">Homodimer.</text>
</comment>
<dbReference type="InterPro" id="IPR038078">
    <property type="entry name" value="PhoU-like_sf"/>
</dbReference>
<evidence type="ECO:0000256" key="1">
    <source>
        <dbReference type="ARBA" id="ARBA00004496"/>
    </source>
</evidence>